<keyword evidence="4 6" id="KW-1133">Transmembrane helix</keyword>
<protein>
    <submittedName>
        <fullName evidence="7">LemA protein</fullName>
    </submittedName>
</protein>
<comment type="subcellular location">
    <subcellularLocation>
        <location evidence="1">Membrane</location>
        <topology evidence="1">Single-pass membrane protein</topology>
    </subcellularLocation>
</comment>
<dbReference type="InterPro" id="IPR007156">
    <property type="entry name" value="MamQ_LemA"/>
</dbReference>
<dbReference type="EMBL" id="SOBT01000013">
    <property type="protein sequence ID" value="TDU23232.1"/>
    <property type="molecule type" value="Genomic_DNA"/>
</dbReference>
<organism evidence="7 8">
    <name type="scientific">Panacagrimonas perspica</name>
    <dbReference type="NCBI Taxonomy" id="381431"/>
    <lineage>
        <taxon>Bacteria</taxon>
        <taxon>Pseudomonadati</taxon>
        <taxon>Pseudomonadota</taxon>
        <taxon>Gammaproteobacteria</taxon>
        <taxon>Nevskiales</taxon>
        <taxon>Nevskiaceae</taxon>
        <taxon>Panacagrimonas</taxon>
    </lineage>
</organism>
<dbReference type="GO" id="GO:0016020">
    <property type="term" value="C:membrane"/>
    <property type="evidence" value="ECO:0007669"/>
    <property type="project" value="UniProtKB-SubCell"/>
</dbReference>
<feature type="transmembrane region" description="Helical" evidence="6">
    <location>
        <begin position="6"/>
        <end position="27"/>
    </location>
</feature>
<sequence>MTSYVFLALATVLLTYAVIIYNGLVVLKHGVSKAWSNIDVLLKQRHDELPKLVEVCKQHMQFESGTLERVIAARAGAKAALDKGDVKGVGAAEGMLRAGLGGIMATVEAYPELRANQSLQGLLGRITALENAIADRREFYNECVNVNNVRIEQLPDVIVARMAGFKAAELLEFDEGEIRDVDVRSLFNDFSAQRLERLP</sequence>
<evidence type="ECO:0000256" key="5">
    <source>
        <dbReference type="ARBA" id="ARBA00023136"/>
    </source>
</evidence>
<keyword evidence="3 6" id="KW-0812">Transmembrane</keyword>
<dbReference type="Gene3D" id="1.20.1440.20">
    <property type="entry name" value="LemA-like domain"/>
    <property type="match status" value="1"/>
</dbReference>
<evidence type="ECO:0000256" key="1">
    <source>
        <dbReference type="ARBA" id="ARBA00004167"/>
    </source>
</evidence>
<reference evidence="7 8" key="1">
    <citation type="submission" date="2019-03" db="EMBL/GenBank/DDBJ databases">
        <title>Genomic Encyclopedia of Type Strains, Phase IV (KMG-IV): sequencing the most valuable type-strain genomes for metagenomic binning, comparative biology and taxonomic classification.</title>
        <authorList>
            <person name="Goeker M."/>
        </authorList>
    </citation>
    <scope>NUCLEOTIDE SEQUENCE [LARGE SCALE GENOMIC DNA]</scope>
    <source>
        <strain evidence="7 8">DSM 26377</strain>
    </source>
</reference>
<evidence type="ECO:0000313" key="7">
    <source>
        <dbReference type="EMBL" id="TDU23232.1"/>
    </source>
</evidence>
<dbReference type="RefSeq" id="WP_133883903.1">
    <property type="nucleotide sequence ID" value="NZ_MWIN01000025.1"/>
</dbReference>
<evidence type="ECO:0000256" key="4">
    <source>
        <dbReference type="ARBA" id="ARBA00022989"/>
    </source>
</evidence>
<comment type="caution">
    <text evidence="7">The sequence shown here is derived from an EMBL/GenBank/DDBJ whole genome shotgun (WGS) entry which is preliminary data.</text>
</comment>
<name>A0A4S3K0F9_9GAMM</name>
<evidence type="ECO:0000256" key="3">
    <source>
        <dbReference type="ARBA" id="ARBA00022692"/>
    </source>
</evidence>
<dbReference type="AlphaFoldDB" id="A0A4S3K0F9"/>
<proteinExistence type="inferred from homology"/>
<dbReference type="Pfam" id="PF04011">
    <property type="entry name" value="LemA"/>
    <property type="match status" value="1"/>
</dbReference>
<dbReference type="OrthoDB" id="9804152at2"/>
<dbReference type="PANTHER" id="PTHR34478:SF1">
    <property type="entry name" value="PROTEIN LEMA"/>
    <property type="match status" value="1"/>
</dbReference>
<accession>A0A4S3K0F9</accession>
<evidence type="ECO:0000256" key="2">
    <source>
        <dbReference type="ARBA" id="ARBA00008854"/>
    </source>
</evidence>
<gene>
    <name evidence="7" type="ORF">DFR24_4755</name>
</gene>
<evidence type="ECO:0000256" key="6">
    <source>
        <dbReference type="SAM" id="Phobius"/>
    </source>
</evidence>
<evidence type="ECO:0000313" key="8">
    <source>
        <dbReference type="Proteomes" id="UP000295341"/>
    </source>
</evidence>
<dbReference type="InterPro" id="IPR023353">
    <property type="entry name" value="LemA-like_dom_sf"/>
</dbReference>
<keyword evidence="5 6" id="KW-0472">Membrane</keyword>
<dbReference type="SUPFAM" id="SSF140478">
    <property type="entry name" value="LemA-like"/>
    <property type="match status" value="1"/>
</dbReference>
<comment type="similarity">
    <text evidence="2">Belongs to the LemA family.</text>
</comment>
<keyword evidence="8" id="KW-1185">Reference proteome</keyword>
<dbReference type="PANTHER" id="PTHR34478">
    <property type="entry name" value="PROTEIN LEMA"/>
    <property type="match status" value="1"/>
</dbReference>
<dbReference type="Proteomes" id="UP000295341">
    <property type="component" value="Unassembled WGS sequence"/>
</dbReference>